<evidence type="ECO:0000313" key="2">
    <source>
        <dbReference type="Proteomes" id="UP000789702"/>
    </source>
</evidence>
<proteinExistence type="predicted"/>
<dbReference type="Proteomes" id="UP000789702">
    <property type="component" value="Unassembled WGS sequence"/>
</dbReference>
<protein>
    <submittedName>
        <fullName evidence="1">109_t:CDS:1</fullName>
    </submittedName>
</protein>
<dbReference type="EMBL" id="CAJVPU010014680">
    <property type="protein sequence ID" value="CAG8641799.1"/>
    <property type="molecule type" value="Genomic_DNA"/>
</dbReference>
<comment type="caution">
    <text evidence="1">The sequence shown here is derived from an EMBL/GenBank/DDBJ whole genome shotgun (WGS) entry which is preliminary data.</text>
</comment>
<reference evidence="1" key="1">
    <citation type="submission" date="2021-06" db="EMBL/GenBank/DDBJ databases">
        <authorList>
            <person name="Kallberg Y."/>
            <person name="Tangrot J."/>
            <person name="Rosling A."/>
        </authorList>
    </citation>
    <scope>NUCLEOTIDE SEQUENCE</scope>
    <source>
        <strain evidence="1">IL203A</strain>
    </source>
</reference>
<sequence>INYSSVKFLNLSKSIQSSLSTMKSNVYKLYETEPTTKLSYYHNGTTEYSVTATQEANDKPFKCTIPGCVKSYKNPNGLKYHTEHGHRSALSDTEVEKKPAIKPYRCNFPECEKRYKNPNGLKYHVEHAHHSIIRRG</sequence>
<accession>A0ACA9NA15</accession>
<gene>
    <name evidence="1" type="ORF">DHETER_LOCUS8879</name>
</gene>
<feature type="non-terminal residue" evidence="1">
    <location>
        <position position="1"/>
    </location>
</feature>
<evidence type="ECO:0000313" key="1">
    <source>
        <dbReference type="EMBL" id="CAG8641799.1"/>
    </source>
</evidence>
<name>A0ACA9NA15_9GLOM</name>
<organism evidence="1 2">
    <name type="scientific">Dentiscutata heterogama</name>
    <dbReference type="NCBI Taxonomy" id="1316150"/>
    <lineage>
        <taxon>Eukaryota</taxon>
        <taxon>Fungi</taxon>
        <taxon>Fungi incertae sedis</taxon>
        <taxon>Mucoromycota</taxon>
        <taxon>Glomeromycotina</taxon>
        <taxon>Glomeromycetes</taxon>
        <taxon>Diversisporales</taxon>
        <taxon>Gigasporaceae</taxon>
        <taxon>Dentiscutata</taxon>
    </lineage>
</organism>
<keyword evidence="2" id="KW-1185">Reference proteome</keyword>